<evidence type="ECO:0000256" key="1">
    <source>
        <dbReference type="ARBA" id="ARBA00001282"/>
    </source>
</evidence>
<dbReference type="GO" id="GO:0050518">
    <property type="term" value="F:2-C-methyl-D-erythritol 4-phosphate cytidylyltransferase activity"/>
    <property type="evidence" value="ECO:0007669"/>
    <property type="project" value="UniProtKB-UniRule"/>
</dbReference>
<evidence type="ECO:0000313" key="8">
    <source>
        <dbReference type="EMBL" id="MBC5661771.1"/>
    </source>
</evidence>
<dbReference type="HAMAP" id="MF_00108">
    <property type="entry name" value="IspD"/>
    <property type="match status" value="1"/>
</dbReference>
<keyword evidence="6 7" id="KW-0414">Isoprene biosynthesis</keyword>
<comment type="similarity">
    <text evidence="3 7">Belongs to the IspD/TarI cytidylyltransferase family. IspD subfamily.</text>
</comment>
<evidence type="ECO:0000256" key="2">
    <source>
        <dbReference type="ARBA" id="ARBA00004787"/>
    </source>
</evidence>
<dbReference type="RefSeq" id="WP_021943131.1">
    <property type="nucleotide sequence ID" value="NZ_JACOOX010000001.1"/>
</dbReference>
<dbReference type="UniPathway" id="UPA00056">
    <property type="reaction ID" value="UER00093"/>
</dbReference>
<dbReference type="InterPro" id="IPR001228">
    <property type="entry name" value="IspD"/>
</dbReference>
<organism evidence="8 9">
    <name type="scientific">Coprococcus hominis</name>
    <name type="common">ex Liu et al. 2022</name>
    <dbReference type="NCBI Taxonomy" id="2763039"/>
    <lineage>
        <taxon>Bacteria</taxon>
        <taxon>Bacillati</taxon>
        <taxon>Bacillota</taxon>
        <taxon>Clostridia</taxon>
        <taxon>Lachnospirales</taxon>
        <taxon>Lachnospiraceae</taxon>
        <taxon>Coprococcus</taxon>
    </lineage>
</organism>
<dbReference type="AlphaFoldDB" id="A0A8I0AIY2"/>
<feature type="site" description="Positions MEP for the nucleophilic attack" evidence="7">
    <location>
        <position position="153"/>
    </location>
</feature>
<evidence type="ECO:0000256" key="5">
    <source>
        <dbReference type="ARBA" id="ARBA00022695"/>
    </source>
</evidence>
<evidence type="ECO:0000256" key="4">
    <source>
        <dbReference type="ARBA" id="ARBA00022679"/>
    </source>
</evidence>
<comment type="pathway">
    <text evidence="2 7">Isoprenoid biosynthesis; isopentenyl diphosphate biosynthesis via DXP pathway; isopentenyl diphosphate from 1-deoxy-D-xylulose 5-phosphate: step 2/6.</text>
</comment>
<dbReference type="GO" id="GO:0019288">
    <property type="term" value="P:isopentenyl diphosphate biosynthetic process, methylerythritol 4-phosphate pathway"/>
    <property type="evidence" value="ECO:0007669"/>
    <property type="project" value="UniProtKB-UniRule"/>
</dbReference>
<dbReference type="InterPro" id="IPR034683">
    <property type="entry name" value="IspD/TarI"/>
</dbReference>
<dbReference type="PANTHER" id="PTHR32125">
    <property type="entry name" value="2-C-METHYL-D-ERYTHRITOL 4-PHOSPHATE CYTIDYLYLTRANSFERASE, CHLOROPLASTIC"/>
    <property type="match status" value="1"/>
</dbReference>
<dbReference type="SUPFAM" id="SSF53448">
    <property type="entry name" value="Nucleotide-diphospho-sugar transferases"/>
    <property type="match status" value="1"/>
</dbReference>
<reference evidence="8 9" key="1">
    <citation type="submission" date="2020-08" db="EMBL/GenBank/DDBJ databases">
        <title>Genome public.</title>
        <authorList>
            <person name="Liu C."/>
            <person name="Sun Q."/>
        </authorList>
    </citation>
    <scope>NUCLEOTIDE SEQUENCE [LARGE SCALE GENOMIC DNA]</scope>
    <source>
        <strain evidence="8 9">NSJ-10</strain>
    </source>
</reference>
<dbReference type="PROSITE" id="PS01295">
    <property type="entry name" value="ISPD"/>
    <property type="match status" value="1"/>
</dbReference>
<dbReference type="EMBL" id="JACOOX010000001">
    <property type="protein sequence ID" value="MBC5661771.1"/>
    <property type="molecule type" value="Genomic_DNA"/>
</dbReference>
<dbReference type="InterPro" id="IPR050088">
    <property type="entry name" value="IspD/TarI_cytidylyltransf_bact"/>
</dbReference>
<feature type="site" description="Positions MEP for the nucleophilic attack" evidence="7">
    <location>
        <position position="215"/>
    </location>
</feature>
<comment type="function">
    <text evidence="7">Catalyzes the formation of 4-diphosphocytidyl-2-C-methyl-D-erythritol from CTP and 2-C-methyl-D-erythritol 4-phosphate (MEP).</text>
</comment>
<evidence type="ECO:0000256" key="3">
    <source>
        <dbReference type="ARBA" id="ARBA00009789"/>
    </source>
</evidence>
<name>A0A8I0AIY2_9FIRM</name>
<dbReference type="PANTHER" id="PTHR32125:SF4">
    <property type="entry name" value="2-C-METHYL-D-ERYTHRITOL 4-PHOSPHATE CYTIDYLYLTRANSFERASE, CHLOROPLASTIC"/>
    <property type="match status" value="1"/>
</dbReference>
<dbReference type="Gene3D" id="3.90.550.10">
    <property type="entry name" value="Spore Coat Polysaccharide Biosynthesis Protein SpsA, Chain A"/>
    <property type="match status" value="1"/>
</dbReference>
<dbReference type="CDD" id="cd02516">
    <property type="entry name" value="CDP-ME_synthetase"/>
    <property type="match status" value="1"/>
</dbReference>
<protein>
    <recommendedName>
        <fullName evidence="7">2-C-methyl-D-erythritol 4-phosphate cytidylyltransferase</fullName>
        <ecNumber evidence="7">2.7.7.60</ecNumber>
    </recommendedName>
    <alternativeName>
        <fullName evidence="7">4-diphosphocytidyl-2C-methyl-D-erythritol synthase</fullName>
    </alternativeName>
    <alternativeName>
        <fullName evidence="7">MEP cytidylyltransferase</fullName>
        <shortName evidence="7">MCT</shortName>
    </alternativeName>
</protein>
<dbReference type="InterPro" id="IPR018294">
    <property type="entry name" value="ISPD_synthase_CS"/>
</dbReference>
<proteinExistence type="inferred from homology"/>
<dbReference type="EC" id="2.7.7.60" evidence="7"/>
<comment type="catalytic activity">
    <reaction evidence="1 7">
        <text>2-C-methyl-D-erythritol 4-phosphate + CTP + H(+) = 4-CDP-2-C-methyl-D-erythritol + diphosphate</text>
        <dbReference type="Rhea" id="RHEA:13429"/>
        <dbReference type="ChEBI" id="CHEBI:15378"/>
        <dbReference type="ChEBI" id="CHEBI:33019"/>
        <dbReference type="ChEBI" id="CHEBI:37563"/>
        <dbReference type="ChEBI" id="CHEBI:57823"/>
        <dbReference type="ChEBI" id="CHEBI:58262"/>
        <dbReference type="EC" id="2.7.7.60"/>
    </reaction>
</comment>
<gene>
    <name evidence="7 8" type="primary">ispD</name>
    <name evidence="8" type="ORF">H8S09_02485</name>
</gene>
<evidence type="ECO:0000256" key="7">
    <source>
        <dbReference type="HAMAP-Rule" id="MF_00108"/>
    </source>
</evidence>
<keyword evidence="9" id="KW-1185">Reference proteome</keyword>
<sequence length="233" mass="26361">MKTTAIILAAGKGSRMHSKIEKQFMELGGYPVIYYALKAFEESPVDSIILVTGKNSVEYCRHEIIEKYHFTKVVSVVEGGENRYDSVYNGLCACPETDYVMIHDGARPFVTQDMVVRSIQTLADYKACTVGMPVKDTIKIVNENRIGMATPAREYLWQIQTPQSFDYKCLMKCYQKMMKKRADGAAIAVTDDTMVVEEYGKIQVKVIEGSYTNIKITTPEDMRIGQEFLQKQG</sequence>
<dbReference type="InterPro" id="IPR029044">
    <property type="entry name" value="Nucleotide-diphossugar_trans"/>
</dbReference>
<dbReference type="FunFam" id="3.90.550.10:FF:000003">
    <property type="entry name" value="2-C-methyl-D-erythritol 4-phosphate cytidylyltransferase"/>
    <property type="match status" value="1"/>
</dbReference>
<keyword evidence="4 7" id="KW-0808">Transferase</keyword>
<dbReference type="NCBIfam" id="TIGR00453">
    <property type="entry name" value="ispD"/>
    <property type="match status" value="1"/>
</dbReference>
<dbReference type="Proteomes" id="UP000615234">
    <property type="component" value="Unassembled WGS sequence"/>
</dbReference>
<accession>A0A8I0AIY2</accession>
<keyword evidence="5 7" id="KW-0548">Nucleotidyltransferase</keyword>
<feature type="site" description="Transition state stabilizer" evidence="7">
    <location>
        <position position="22"/>
    </location>
</feature>
<comment type="caution">
    <text evidence="8">The sequence shown here is derived from an EMBL/GenBank/DDBJ whole genome shotgun (WGS) entry which is preliminary data.</text>
</comment>
<dbReference type="Pfam" id="PF01128">
    <property type="entry name" value="IspD"/>
    <property type="match status" value="1"/>
</dbReference>
<evidence type="ECO:0000256" key="6">
    <source>
        <dbReference type="ARBA" id="ARBA00023229"/>
    </source>
</evidence>
<evidence type="ECO:0000313" key="9">
    <source>
        <dbReference type="Proteomes" id="UP000615234"/>
    </source>
</evidence>
<feature type="site" description="Transition state stabilizer" evidence="7">
    <location>
        <position position="15"/>
    </location>
</feature>